<evidence type="ECO:0000256" key="4">
    <source>
        <dbReference type="ARBA" id="ARBA00022833"/>
    </source>
</evidence>
<feature type="compositionally biased region" description="Polar residues" evidence="7">
    <location>
        <begin position="244"/>
        <end position="255"/>
    </location>
</feature>
<protein>
    <submittedName>
        <fullName evidence="9">Protein FAM164C</fullName>
    </submittedName>
</protein>
<evidence type="ECO:0000256" key="7">
    <source>
        <dbReference type="SAM" id="MobiDB-lite"/>
    </source>
</evidence>
<evidence type="ECO:0000256" key="1">
    <source>
        <dbReference type="ARBA" id="ARBA00010843"/>
    </source>
</evidence>
<feature type="region of interest" description="Disordered" evidence="7">
    <location>
        <begin position="357"/>
        <end position="378"/>
    </location>
</feature>
<feature type="compositionally biased region" description="Basic and acidic residues" evidence="7">
    <location>
        <begin position="161"/>
        <end position="193"/>
    </location>
</feature>
<proteinExistence type="inferred from homology"/>
<evidence type="ECO:0000259" key="8">
    <source>
        <dbReference type="PROSITE" id="PS52027"/>
    </source>
</evidence>
<organism evidence="9 10">
    <name type="scientific">Stegodyphus mimosarum</name>
    <name type="common">African social velvet spider</name>
    <dbReference type="NCBI Taxonomy" id="407821"/>
    <lineage>
        <taxon>Eukaryota</taxon>
        <taxon>Metazoa</taxon>
        <taxon>Ecdysozoa</taxon>
        <taxon>Arthropoda</taxon>
        <taxon>Chelicerata</taxon>
        <taxon>Arachnida</taxon>
        <taxon>Araneae</taxon>
        <taxon>Araneomorphae</taxon>
        <taxon>Entelegynae</taxon>
        <taxon>Eresoidea</taxon>
        <taxon>Eresidae</taxon>
        <taxon>Stegodyphus</taxon>
    </lineage>
</organism>
<dbReference type="EMBL" id="KK119401">
    <property type="protein sequence ID" value="KFM75630.1"/>
    <property type="molecule type" value="Genomic_DNA"/>
</dbReference>
<evidence type="ECO:0000313" key="10">
    <source>
        <dbReference type="Proteomes" id="UP000054359"/>
    </source>
</evidence>
<feature type="compositionally biased region" description="Polar residues" evidence="7">
    <location>
        <begin position="93"/>
        <end position="119"/>
    </location>
</feature>
<evidence type="ECO:0000256" key="6">
    <source>
        <dbReference type="PROSITE-ProRule" id="PRU01371"/>
    </source>
</evidence>
<feature type="non-terminal residue" evidence="9">
    <location>
        <position position="416"/>
    </location>
</feature>
<dbReference type="InterPro" id="IPR026104">
    <property type="entry name" value="ZNF_C2HC_dom_1C"/>
</dbReference>
<feature type="region of interest" description="Disordered" evidence="7">
    <location>
        <begin position="59"/>
        <end position="276"/>
    </location>
</feature>
<dbReference type="Pfam" id="PF13913">
    <property type="entry name" value="zf-C2HC_2"/>
    <property type="match status" value="2"/>
</dbReference>
<evidence type="ECO:0000256" key="2">
    <source>
        <dbReference type="ARBA" id="ARBA00022723"/>
    </source>
</evidence>
<name>A0A087UE41_STEMI</name>
<dbReference type="GO" id="GO:0008270">
    <property type="term" value="F:zinc ion binding"/>
    <property type="evidence" value="ECO:0007669"/>
    <property type="project" value="UniProtKB-KW"/>
</dbReference>
<dbReference type="OrthoDB" id="10255185at2759"/>
<keyword evidence="5" id="KW-0175">Coiled coil</keyword>
<dbReference type="PANTHER" id="PTHR14649">
    <property type="entry name" value="ZINC FINGER C2HC DOMAIN-CONTAINING PROTEIN 1C"/>
    <property type="match status" value="1"/>
</dbReference>
<dbReference type="OMA" id="RKFNEGV"/>
<sequence length="416" mass="46403">MPSKLEQLQLQFRQRLMQEKEERMIKIHTDNQQKALTKVSKYNGALNGHSTMSVPKLQTTITPPQTHHSPIKKGSPGVDRSRPLPPISKDQRANSSNRVSPFSAPHENTTKPVATNSRSKSVDLESRQSPPRISQNSRVQPRNGYSKQPETEFKQSSQQLESEKKPDQDLLTRLKQAELQRLKANAKIREDTPPRNGYTGTITKSSTEQKKQPNKPPASNVTATRPRPKAQPTVATGRKPAPSSKPNTRTSQVGGSTSGGEVGRKPPGPGQKQCQVCGRNFNEDRIEKHVSICKKASQKKVKVFDATKMRVKGTEAEQFVKKGLPKTEPKVSKKSDWRKQHNEFIEAIRQAKMVQQHLAKGGKVSDLPPPPPSDTSHYVPCPHCGRKFNESVAERHIPKCKNILSNKKGPVASRRK</sequence>
<dbReference type="STRING" id="407821.A0A087UE41"/>
<feature type="compositionally biased region" description="Polar residues" evidence="7">
    <location>
        <begin position="127"/>
        <end position="160"/>
    </location>
</feature>
<keyword evidence="4" id="KW-0862">Zinc</keyword>
<accession>A0A087UE41</accession>
<evidence type="ECO:0000256" key="3">
    <source>
        <dbReference type="ARBA" id="ARBA00022771"/>
    </source>
</evidence>
<keyword evidence="2" id="KW-0479">Metal-binding</keyword>
<dbReference type="InterPro" id="IPR049899">
    <property type="entry name" value="Znf_C2HC_C3H"/>
</dbReference>
<feature type="compositionally biased region" description="Polar residues" evidence="7">
    <location>
        <begin position="59"/>
        <end position="68"/>
    </location>
</feature>
<evidence type="ECO:0000313" key="9">
    <source>
        <dbReference type="EMBL" id="KFM75630.1"/>
    </source>
</evidence>
<keyword evidence="10" id="KW-1185">Reference proteome</keyword>
<dbReference type="PANTHER" id="PTHR14649:SF1">
    <property type="entry name" value="ZINC FINGER C2HC DOMAIN-CONTAINING PROTEIN 1C"/>
    <property type="match status" value="1"/>
</dbReference>
<feature type="domain" description="C2HC/C3H-type" evidence="8">
    <location>
        <begin position="377"/>
        <end position="406"/>
    </location>
</feature>
<keyword evidence="3 6" id="KW-0863">Zinc-finger</keyword>
<gene>
    <name evidence="9" type="ORF">X975_13396</name>
</gene>
<comment type="similarity">
    <text evidence="1">Belongs to the ZC2HC1 family.</text>
</comment>
<dbReference type="AlphaFoldDB" id="A0A087UE41"/>
<reference evidence="9 10" key="1">
    <citation type="submission" date="2013-11" db="EMBL/GenBank/DDBJ databases">
        <title>Genome sequencing of Stegodyphus mimosarum.</title>
        <authorList>
            <person name="Bechsgaard J."/>
        </authorList>
    </citation>
    <scope>NUCLEOTIDE SEQUENCE [LARGE SCALE GENOMIC DNA]</scope>
</reference>
<dbReference type="Proteomes" id="UP000054359">
    <property type="component" value="Unassembled WGS sequence"/>
</dbReference>
<dbReference type="PROSITE" id="PS52027">
    <property type="entry name" value="ZF_C2HC_C3H"/>
    <property type="match status" value="2"/>
</dbReference>
<evidence type="ECO:0000256" key="5">
    <source>
        <dbReference type="ARBA" id="ARBA00023054"/>
    </source>
</evidence>
<dbReference type="Gene3D" id="3.30.160.60">
    <property type="entry name" value="Classic Zinc Finger"/>
    <property type="match status" value="2"/>
</dbReference>
<feature type="domain" description="C2HC/C3H-type" evidence="8">
    <location>
        <begin position="270"/>
        <end position="299"/>
    </location>
</feature>